<evidence type="ECO:0000313" key="1">
    <source>
        <dbReference type="EMBL" id="GLQ33947.1"/>
    </source>
</evidence>
<dbReference type="Proteomes" id="UP001156694">
    <property type="component" value="Unassembled WGS sequence"/>
</dbReference>
<evidence type="ECO:0000313" key="2">
    <source>
        <dbReference type="Proteomes" id="UP001156694"/>
    </source>
</evidence>
<protein>
    <recommendedName>
        <fullName evidence="3">Transposase</fullName>
    </recommendedName>
</protein>
<keyword evidence="2" id="KW-1185">Reference proteome</keyword>
<name>A0ABQ5VS40_9RHOB</name>
<reference evidence="2" key="1">
    <citation type="journal article" date="2019" name="Int. J. Syst. Evol. Microbiol.">
        <title>The Global Catalogue of Microorganisms (GCM) 10K type strain sequencing project: providing services to taxonomists for standard genome sequencing and annotation.</title>
        <authorList>
            <consortium name="The Broad Institute Genomics Platform"/>
            <consortium name="The Broad Institute Genome Sequencing Center for Infectious Disease"/>
            <person name="Wu L."/>
            <person name="Ma J."/>
        </authorList>
    </citation>
    <scope>NUCLEOTIDE SEQUENCE [LARGE SCALE GENOMIC DNA]</scope>
    <source>
        <strain evidence="2">NBRC 110140</strain>
    </source>
</reference>
<proteinExistence type="predicted"/>
<accession>A0ABQ5VS40</accession>
<comment type="caution">
    <text evidence="1">The sequence shown here is derived from an EMBL/GenBank/DDBJ whole genome shotgun (WGS) entry which is preliminary data.</text>
</comment>
<dbReference type="EMBL" id="BSNN01000002">
    <property type="protein sequence ID" value="GLQ33947.1"/>
    <property type="molecule type" value="Genomic_DNA"/>
</dbReference>
<evidence type="ECO:0008006" key="3">
    <source>
        <dbReference type="Google" id="ProtNLM"/>
    </source>
</evidence>
<gene>
    <name evidence="1" type="ORF">GCM10007939_02300</name>
</gene>
<organism evidence="1 2">
    <name type="scientific">Amylibacter marinus</name>
    <dbReference type="NCBI Taxonomy" id="1475483"/>
    <lineage>
        <taxon>Bacteria</taxon>
        <taxon>Pseudomonadati</taxon>
        <taxon>Pseudomonadota</taxon>
        <taxon>Alphaproteobacteria</taxon>
        <taxon>Rhodobacterales</taxon>
        <taxon>Paracoccaceae</taxon>
        <taxon>Amylibacter</taxon>
    </lineage>
</organism>
<sequence>MPVPAMRKISRGDGRLKVGCFVYLSILVSSGRVTACAERPDRGSTEMLNNWIRGAESARLNNDNFI</sequence>